<comment type="caution">
    <text evidence="7">The sequence shown here is derived from an EMBL/GenBank/DDBJ whole genome shotgun (WGS) entry which is preliminary data.</text>
</comment>
<gene>
    <name evidence="7" type="ORF">TrRE_jg6670</name>
</gene>
<sequence length="260" mass="28806">MEEKDTSLSSSPPLAAQLPPSADDDIGSSNNYDYVCYRCSKPDPTLACAACKVARYCSKECQKRDWSCKNGGGYHKLNCPFMKSLTREGKIDEAEKRNVVNTVVRKCKLYLSPFFVYNVIQASKASAGSDSDADTPTAGYFVFLQSPDTIIMHGMPGQGRRDHLGPTLPSRSGSRQVMLKFMKYEETKELVKDDFELSSLLPSLLASVSPGERQEKIPLLVRFRCGFVGVADAEIALGWDTCERLGWEGNDEVLFNIDDV</sequence>
<dbReference type="GO" id="GO:0008270">
    <property type="term" value="F:zinc ion binding"/>
    <property type="evidence" value="ECO:0007669"/>
    <property type="project" value="UniProtKB-KW"/>
</dbReference>
<dbReference type="InterPro" id="IPR002893">
    <property type="entry name" value="Znf_MYND"/>
</dbReference>
<keyword evidence="1" id="KW-0479">Metal-binding</keyword>
<feature type="region of interest" description="Disordered" evidence="5">
    <location>
        <begin position="1"/>
        <end position="25"/>
    </location>
</feature>
<evidence type="ECO:0000259" key="6">
    <source>
        <dbReference type="PROSITE" id="PS50865"/>
    </source>
</evidence>
<keyword evidence="3" id="KW-0862">Zinc</keyword>
<evidence type="ECO:0000256" key="1">
    <source>
        <dbReference type="ARBA" id="ARBA00022723"/>
    </source>
</evidence>
<dbReference type="SUPFAM" id="SSF144232">
    <property type="entry name" value="HIT/MYND zinc finger-like"/>
    <property type="match status" value="1"/>
</dbReference>
<dbReference type="OrthoDB" id="190943at2759"/>
<dbReference type="EMBL" id="BRXZ01008041">
    <property type="protein sequence ID" value="GMI20328.1"/>
    <property type="molecule type" value="Genomic_DNA"/>
</dbReference>
<name>A0A9W7L1P4_9STRA</name>
<dbReference type="AlphaFoldDB" id="A0A9W7L1P4"/>
<accession>A0A9W7L1P4</accession>
<dbReference type="PROSITE" id="PS50865">
    <property type="entry name" value="ZF_MYND_2"/>
    <property type="match status" value="1"/>
</dbReference>
<evidence type="ECO:0000313" key="8">
    <source>
        <dbReference type="Proteomes" id="UP001165082"/>
    </source>
</evidence>
<evidence type="ECO:0000256" key="5">
    <source>
        <dbReference type="SAM" id="MobiDB-lite"/>
    </source>
</evidence>
<dbReference type="Pfam" id="PF01753">
    <property type="entry name" value="zf-MYND"/>
    <property type="match status" value="1"/>
</dbReference>
<keyword evidence="2 4" id="KW-0863">Zinc-finger</keyword>
<proteinExistence type="predicted"/>
<organism evidence="7 8">
    <name type="scientific">Triparma retinervis</name>
    <dbReference type="NCBI Taxonomy" id="2557542"/>
    <lineage>
        <taxon>Eukaryota</taxon>
        <taxon>Sar</taxon>
        <taxon>Stramenopiles</taxon>
        <taxon>Ochrophyta</taxon>
        <taxon>Bolidophyceae</taxon>
        <taxon>Parmales</taxon>
        <taxon>Triparmaceae</taxon>
        <taxon>Triparma</taxon>
    </lineage>
</organism>
<evidence type="ECO:0000256" key="2">
    <source>
        <dbReference type="ARBA" id="ARBA00022771"/>
    </source>
</evidence>
<evidence type="ECO:0000313" key="7">
    <source>
        <dbReference type="EMBL" id="GMI20328.1"/>
    </source>
</evidence>
<dbReference type="Proteomes" id="UP001165082">
    <property type="component" value="Unassembled WGS sequence"/>
</dbReference>
<feature type="compositionally biased region" description="Low complexity" evidence="5">
    <location>
        <begin position="7"/>
        <end position="21"/>
    </location>
</feature>
<keyword evidence="8" id="KW-1185">Reference proteome</keyword>
<feature type="domain" description="MYND-type" evidence="6">
    <location>
        <begin position="36"/>
        <end position="79"/>
    </location>
</feature>
<evidence type="ECO:0000256" key="4">
    <source>
        <dbReference type="PROSITE-ProRule" id="PRU00134"/>
    </source>
</evidence>
<dbReference type="Gene3D" id="6.10.140.2220">
    <property type="match status" value="1"/>
</dbReference>
<reference evidence="7" key="1">
    <citation type="submission" date="2022-07" db="EMBL/GenBank/DDBJ databases">
        <title>Genome analysis of Parmales, a sister group of diatoms, reveals the evolutionary specialization of diatoms from phago-mixotrophs to photoautotrophs.</title>
        <authorList>
            <person name="Ban H."/>
            <person name="Sato S."/>
            <person name="Yoshikawa S."/>
            <person name="Kazumasa Y."/>
            <person name="Nakamura Y."/>
            <person name="Ichinomiya M."/>
            <person name="Saitoh K."/>
            <person name="Sato N."/>
            <person name="Blanc-Mathieu R."/>
            <person name="Endo H."/>
            <person name="Kuwata A."/>
            <person name="Ogata H."/>
        </authorList>
    </citation>
    <scope>NUCLEOTIDE SEQUENCE</scope>
</reference>
<evidence type="ECO:0000256" key="3">
    <source>
        <dbReference type="ARBA" id="ARBA00022833"/>
    </source>
</evidence>
<protein>
    <recommendedName>
        <fullName evidence="6">MYND-type domain-containing protein</fullName>
    </recommendedName>
</protein>